<comment type="cofactor">
    <cofactor evidence="1">
        <name>Fe cation</name>
        <dbReference type="ChEBI" id="CHEBI:24875"/>
    </cofactor>
</comment>
<dbReference type="AlphaFoldDB" id="A0A9X1B4D7"/>
<keyword evidence="1" id="KW-0533">Nickel</keyword>
<keyword evidence="1" id="KW-0479">Metal-binding</keyword>
<dbReference type="Pfam" id="PF00374">
    <property type="entry name" value="NiFeSe_Hases"/>
    <property type="match status" value="2"/>
</dbReference>
<dbReference type="InterPro" id="IPR029014">
    <property type="entry name" value="NiFe-Hase_large"/>
</dbReference>
<dbReference type="PANTHER" id="PTHR42958:SF4">
    <property type="entry name" value="HYDROGENASE EXPRESSION_FORMATION PROTEIN HUPK"/>
    <property type="match status" value="1"/>
</dbReference>
<dbReference type="RefSeq" id="WP_200244686.1">
    <property type="nucleotide sequence ID" value="NZ_NRRY01000020.1"/>
</dbReference>
<dbReference type="EMBL" id="NRRY01000020">
    <property type="protein sequence ID" value="MBK1619378.1"/>
    <property type="molecule type" value="Genomic_DNA"/>
</dbReference>
<feature type="binding site" evidence="1">
    <location>
        <position position="184"/>
    </location>
    <ligand>
        <name>Mg(2+)</name>
        <dbReference type="ChEBI" id="CHEBI:18420"/>
    </ligand>
</feature>
<name>A0A9X1B4D7_9GAMM</name>
<evidence type="ECO:0008006" key="4">
    <source>
        <dbReference type="Google" id="ProtNLM"/>
    </source>
</evidence>
<dbReference type="GO" id="GO:0016151">
    <property type="term" value="F:nickel cation binding"/>
    <property type="evidence" value="ECO:0007669"/>
    <property type="project" value="InterPro"/>
</dbReference>
<dbReference type="PANTHER" id="PTHR42958">
    <property type="entry name" value="HYDROGENASE-2 LARGE CHAIN"/>
    <property type="match status" value="1"/>
</dbReference>
<comment type="cofactor">
    <cofactor evidence="1">
        <name>Ni(2+)</name>
        <dbReference type="ChEBI" id="CHEBI:49786"/>
    </cofactor>
</comment>
<reference evidence="2 3" key="1">
    <citation type="journal article" date="2020" name="Microorganisms">
        <title>Osmotic Adaptation and Compatible Solute Biosynthesis of Phototrophic Bacteria as Revealed from Genome Analyses.</title>
        <authorList>
            <person name="Imhoff J.F."/>
            <person name="Rahn T."/>
            <person name="Kunzel S."/>
            <person name="Keller A."/>
            <person name="Neulinger S.C."/>
        </authorList>
    </citation>
    <scope>NUCLEOTIDE SEQUENCE [LARGE SCALE GENOMIC DNA]</scope>
    <source>
        <strain evidence="2 3">DSM 25653</strain>
    </source>
</reference>
<evidence type="ECO:0000313" key="3">
    <source>
        <dbReference type="Proteomes" id="UP001138768"/>
    </source>
</evidence>
<dbReference type="InterPro" id="IPR050867">
    <property type="entry name" value="NiFe/NiFeSe_hydrgnase_LSU"/>
</dbReference>
<comment type="caution">
    <text evidence="2">The sequence shown here is derived from an EMBL/GenBank/DDBJ whole genome shotgun (WGS) entry which is preliminary data.</text>
</comment>
<dbReference type="SUPFAM" id="SSF56762">
    <property type="entry name" value="HydB/Nqo4-like"/>
    <property type="match status" value="1"/>
</dbReference>
<evidence type="ECO:0000313" key="2">
    <source>
        <dbReference type="EMBL" id="MBK1619378.1"/>
    </source>
</evidence>
<gene>
    <name evidence="2" type="ORF">CKO42_13200</name>
</gene>
<keyword evidence="1" id="KW-0408">Iron</keyword>
<dbReference type="Gene3D" id="1.10.645.10">
    <property type="entry name" value="Cytochrome-c3 Hydrogenase, chain B"/>
    <property type="match status" value="1"/>
</dbReference>
<feature type="binding site" evidence="1">
    <location>
        <position position="236"/>
    </location>
    <ligand>
        <name>Fe cation</name>
        <dbReference type="ChEBI" id="CHEBI:24875"/>
    </ligand>
</feature>
<protein>
    <recommendedName>
        <fullName evidence="4">HupV protein</fullName>
    </recommendedName>
</protein>
<accession>A0A9X1B4D7</accession>
<evidence type="ECO:0000256" key="1">
    <source>
        <dbReference type="PIRSR" id="PIRSR601501-1"/>
    </source>
</evidence>
<organism evidence="2 3">
    <name type="scientific">Lamprobacter modestohalophilus</name>
    <dbReference type="NCBI Taxonomy" id="1064514"/>
    <lineage>
        <taxon>Bacteria</taxon>
        <taxon>Pseudomonadati</taxon>
        <taxon>Pseudomonadota</taxon>
        <taxon>Gammaproteobacteria</taxon>
        <taxon>Chromatiales</taxon>
        <taxon>Chromatiaceae</taxon>
        <taxon>Lamprobacter</taxon>
    </lineage>
</organism>
<keyword evidence="1" id="KW-0460">Magnesium</keyword>
<keyword evidence="3" id="KW-1185">Reference proteome</keyword>
<feature type="binding site" evidence="1">
    <location>
        <position position="239"/>
    </location>
    <ligand>
        <name>Mg(2+)</name>
        <dbReference type="ChEBI" id="CHEBI:18420"/>
    </ligand>
</feature>
<dbReference type="Proteomes" id="UP001138768">
    <property type="component" value="Unassembled WGS sequence"/>
</dbReference>
<feature type="binding site" evidence="1">
    <location>
        <position position="233"/>
    </location>
    <ligand>
        <name>Ni(2+)</name>
        <dbReference type="ChEBI" id="CHEBI:49786"/>
    </ligand>
</feature>
<dbReference type="InterPro" id="IPR001501">
    <property type="entry name" value="Ni-dep_hyd_lsu"/>
</dbReference>
<sequence>MSVGSFLLDDGPLCQTGFRRGLWCGAGGHDEGSDHDRDVDRELDLAQVTEDLSASWMRGGEPLHPSCGVTLPDADKPGAYSWCKAPGLAGQPVEVGAIARQQIDGHPLIRDLVSQASTNVQNRVFARLLIAMEAWVRALRPGEPFCEPTQLPDEGESVGLTEAARGSLGHWLQVRHGRILNYQIIAPTTWNFSPRDAQGIPGPLEQALVGAPIRPGEQTAIAVQHILRSFDPCMVCTVH</sequence>
<proteinExistence type="predicted"/>